<dbReference type="AlphaFoldDB" id="A0A9X1WNE9"/>
<dbReference type="EMBL" id="JALIRP010000001">
    <property type="protein sequence ID" value="MCJ8010783.1"/>
    <property type="molecule type" value="Genomic_DNA"/>
</dbReference>
<dbReference type="PANTHER" id="PTHR46623:SF6">
    <property type="entry name" value="ALPHA_BETA-HYDROLASES SUPERFAMILY PROTEIN"/>
    <property type="match status" value="1"/>
</dbReference>
<feature type="domain" description="Dienelactone hydrolase" evidence="1">
    <location>
        <begin position="39"/>
        <end position="231"/>
    </location>
</feature>
<dbReference type="SUPFAM" id="SSF53474">
    <property type="entry name" value="alpha/beta-Hydrolases"/>
    <property type="match status" value="1"/>
</dbReference>
<dbReference type="Pfam" id="PF01738">
    <property type="entry name" value="DLH"/>
    <property type="match status" value="1"/>
</dbReference>
<gene>
    <name evidence="2" type="ORF">MUG84_03365</name>
</gene>
<sequence length="233" mass="27336">MVILDKRYYYADNITARKLYGKIGFSANYIKKDGIPMNKDNSSNSLVIILHEIYGINDHINFFSDLMIKEGFDVLCPNLIDRESFSYDQEDKAYHYFMNEIGFTRALNEVLNIVNLNREKYEHIFIIGFSIGATIAWMSSEYGVDGIIGFYGSRIRNYVEIEPSCATLLFFARHEKSFNVLDLEEKLRNKKNTSLEIIEAEHGFMNPFYNTYNFKEYEECIKKCRTFLNQIEV</sequence>
<comment type="caution">
    <text evidence="2">The sequence shown here is derived from an EMBL/GenBank/DDBJ whole genome shotgun (WGS) entry which is preliminary data.</text>
</comment>
<dbReference type="GO" id="GO:0016787">
    <property type="term" value="F:hydrolase activity"/>
    <property type="evidence" value="ECO:0007669"/>
    <property type="project" value="UniProtKB-KW"/>
</dbReference>
<name>A0A9X1WNE9_9BACL</name>
<evidence type="ECO:0000313" key="2">
    <source>
        <dbReference type="EMBL" id="MCJ8010783.1"/>
    </source>
</evidence>
<reference evidence="2" key="1">
    <citation type="submission" date="2022-04" db="EMBL/GenBank/DDBJ databases">
        <title>Paenibacillus mangrovi sp. nov., a novel endophytic bacterium isolated from bark of Kandelia candel.</title>
        <authorList>
            <person name="Tuo L."/>
        </authorList>
    </citation>
    <scope>NUCLEOTIDE SEQUENCE</scope>
    <source>
        <strain evidence="2">KQZ6P-2</strain>
    </source>
</reference>
<dbReference type="InterPro" id="IPR029058">
    <property type="entry name" value="AB_hydrolase_fold"/>
</dbReference>
<keyword evidence="3" id="KW-1185">Reference proteome</keyword>
<proteinExistence type="predicted"/>
<evidence type="ECO:0000259" key="1">
    <source>
        <dbReference type="Pfam" id="PF01738"/>
    </source>
</evidence>
<dbReference type="Gene3D" id="3.40.50.1820">
    <property type="entry name" value="alpha/beta hydrolase"/>
    <property type="match status" value="1"/>
</dbReference>
<dbReference type="PANTHER" id="PTHR46623">
    <property type="entry name" value="CARBOXYMETHYLENEBUTENOLIDASE-RELATED"/>
    <property type="match status" value="1"/>
</dbReference>
<dbReference type="RefSeq" id="WP_244719874.1">
    <property type="nucleotide sequence ID" value="NZ_JALIRP010000001.1"/>
</dbReference>
<dbReference type="InterPro" id="IPR002925">
    <property type="entry name" value="Dienelactn_hydro"/>
</dbReference>
<protein>
    <submittedName>
        <fullName evidence="2">Dienelactone hydrolase family protein</fullName>
    </submittedName>
</protein>
<dbReference type="Proteomes" id="UP001139347">
    <property type="component" value="Unassembled WGS sequence"/>
</dbReference>
<evidence type="ECO:0000313" key="3">
    <source>
        <dbReference type="Proteomes" id="UP001139347"/>
    </source>
</evidence>
<accession>A0A9X1WNE9</accession>
<keyword evidence="2" id="KW-0378">Hydrolase</keyword>
<organism evidence="2 3">
    <name type="scientific">Paenibacillus mangrovi</name>
    <dbReference type="NCBI Taxonomy" id="2931978"/>
    <lineage>
        <taxon>Bacteria</taxon>
        <taxon>Bacillati</taxon>
        <taxon>Bacillota</taxon>
        <taxon>Bacilli</taxon>
        <taxon>Bacillales</taxon>
        <taxon>Paenibacillaceae</taxon>
        <taxon>Paenibacillus</taxon>
    </lineage>
</organism>
<dbReference type="InterPro" id="IPR051049">
    <property type="entry name" value="Dienelactone_hydrolase-like"/>
</dbReference>